<evidence type="ECO:0000256" key="2">
    <source>
        <dbReference type="ARBA" id="ARBA00022801"/>
    </source>
</evidence>
<keyword evidence="3" id="KW-1133">Transmembrane helix</keyword>
<accession>A0A6B9KGJ7</accession>
<sequence>MFSRAFWSMCGDVLDALVNFGENMEAIKVSFIVLWMTYLALLSVNVLNAYVKTMLMILYYILGLFLVILLLDIGLGALSRYIATITDLFDPMIMFVKPGVDALNRTSQHPALFWIAFGLVTSITFLWLGIKAYYIWYEEREEKKRIVYIMPDGRGLKHGDYVVEKAMPHSGFEQVKTLPPFQAMVMASLDGKNYHVMGQCYWVDEGIVTAAHVVDGFEYLCIYRDDSHKINIRSDWFEIGHGDYAVCRKVEKITQALGLAKAKFSRLAVQKGSGLSANIVAMGVRTIGFLDRHPHFGFVQYSGSTAKGFSGAPYYFGRTIFGMHLGADSKNMGYDGAFLRSELKPSRLIQKELSLRTEDSANWLIGQLDRYAEEVEYIRSPYNSEEYKIRVGNMYHIIDEEVLDAILRKGKAKRNNPDDIDYLPEAIPKSVNATKTEKYEPEALFVDGRKPEKPKHSDLAQEDDPREAMIRGLLAEWGKTSLYEKESRDVETLPLAPRNAMSFDDSENLIRAPHASVGARGMEKVRESVQNQEKQTCKKMDYEYQTPSVTYHTESRIPTLAQPNEASARTLKNKNKRINRQHLMRAFPQCVQLLRHIQAGELTSEQLKTAADGLMRSLPEHLKKLT</sequence>
<evidence type="ECO:0000256" key="3">
    <source>
        <dbReference type="SAM" id="Phobius"/>
    </source>
</evidence>
<dbReference type="SUPFAM" id="SSF50494">
    <property type="entry name" value="Trypsin-like serine proteases"/>
    <property type="match status" value="1"/>
</dbReference>
<dbReference type="GO" id="GO:0008233">
    <property type="term" value="F:peptidase activity"/>
    <property type="evidence" value="ECO:0007669"/>
    <property type="project" value="UniProtKB-KW"/>
</dbReference>
<dbReference type="InterPro" id="IPR043504">
    <property type="entry name" value="Peptidase_S1_PA_chymotrypsin"/>
</dbReference>
<dbReference type="InterPro" id="IPR009003">
    <property type="entry name" value="Peptidase_S1_PA"/>
</dbReference>
<evidence type="ECO:0000256" key="1">
    <source>
        <dbReference type="ARBA" id="ARBA00022670"/>
    </source>
</evidence>
<keyword evidence="3" id="KW-0812">Transmembrane</keyword>
<keyword evidence="2" id="KW-0378">Hydrolase</keyword>
<keyword evidence="1" id="KW-0645">Protease</keyword>
<keyword evidence="3" id="KW-0472">Membrane</keyword>
<name>A0A6B9KGJ7_9VIRU</name>
<dbReference type="EMBL" id="MN661107">
    <property type="protein sequence ID" value="QHA33864.1"/>
    <property type="molecule type" value="Genomic_RNA"/>
</dbReference>
<dbReference type="GO" id="GO:0006508">
    <property type="term" value="P:proteolysis"/>
    <property type="evidence" value="ECO:0007669"/>
    <property type="project" value="UniProtKB-KW"/>
</dbReference>
<protein>
    <submittedName>
        <fullName evidence="4">Uncharacterized protein</fullName>
    </submittedName>
</protein>
<dbReference type="Gene3D" id="2.40.10.10">
    <property type="entry name" value="Trypsin-like serine proteases"/>
    <property type="match status" value="1"/>
</dbReference>
<organism evidence="4">
    <name type="scientific">Atrato Sobemo-like virus 5</name>
    <dbReference type="NCBI Taxonomy" id="2689351"/>
    <lineage>
        <taxon>Viruses</taxon>
        <taxon>Riboviria</taxon>
        <taxon>Orthornavirae</taxon>
        <taxon>Pisuviricota</taxon>
        <taxon>Pisoniviricetes</taxon>
        <taxon>Sobelivirales</taxon>
        <taxon>Solemoviridae</taxon>
    </lineage>
</organism>
<evidence type="ECO:0000313" key="4">
    <source>
        <dbReference type="EMBL" id="QHA33864.1"/>
    </source>
</evidence>
<reference evidence="4" key="1">
    <citation type="submission" date="2019-11" db="EMBL/GenBank/DDBJ databases">
        <authorList>
            <person name="Nitsche A."/>
            <person name="Hankeln T."/>
            <person name="Acosta O."/>
            <person name="Velez I.D."/>
            <person name="Schiemann D.J."/>
        </authorList>
    </citation>
    <scope>NUCLEOTIDE SEQUENCE</scope>
    <source>
        <strain evidence="4">Cqvz1759-15</strain>
    </source>
</reference>
<proteinExistence type="predicted"/>
<feature type="transmembrane region" description="Helical" evidence="3">
    <location>
        <begin position="29"/>
        <end position="50"/>
    </location>
</feature>
<feature type="transmembrane region" description="Helical" evidence="3">
    <location>
        <begin position="111"/>
        <end position="136"/>
    </location>
</feature>
<feature type="transmembrane region" description="Helical" evidence="3">
    <location>
        <begin position="57"/>
        <end position="82"/>
    </location>
</feature>